<evidence type="ECO:0000256" key="4">
    <source>
        <dbReference type="ARBA" id="ARBA00022475"/>
    </source>
</evidence>
<dbReference type="EMBL" id="CP073115">
    <property type="protein sequence ID" value="UTG69064.1"/>
    <property type="molecule type" value="Genomic_DNA"/>
</dbReference>
<dbReference type="InterPro" id="IPR013563">
    <property type="entry name" value="Oligopep_ABC_C"/>
</dbReference>
<dbReference type="InterPro" id="IPR027417">
    <property type="entry name" value="P-loop_NTPase"/>
</dbReference>
<dbReference type="GO" id="GO:0005886">
    <property type="term" value="C:plasma membrane"/>
    <property type="evidence" value="ECO:0007669"/>
    <property type="project" value="UniProtKB-SubCell"/>
</dbReference>
<protein>
    <submittedName>
        <fullName evidence="9">ABC transporter ATP-binding protein</fullName>
    </submittedName>
</protein>
<dbReference type="Proteomes" id="UP001057296">
    <property type="component" value="Chromosome"/>
</dbReference>
<dbReference type="Pfam" id="PF08352">
    <property type="entry name" value="oligo_HPY"/>
    <property type="match status" value="1"/>
</dbReference>
<dbReference type="RefSeq" id="WP_254323831.1">
    <property type="nucleotide sequence ID" value="NZ_CP073115.1"/>
</dbReference>
<dbReference type="CDD" id="cd03257">
    <property type="entry name" value="ABC_NikE_OppD_transporters"/>
    <property type="match status" value="2"/>
</dbReference>
<accession>A0A9X9N0L3</accession>
<name>A0A9X9N0L3_NEISU</name>
<evidence type="ECO:0000256" key="5">
    <source>
        <dbReference type="ARBA" id="ARBA00022741"/>
    </source>
</evidence>
<dbReference type="GO" id="GO:0055085">
    <property type="term" value="P:transmembrane transport"/>
    <property type="evidence" value="ECO:0007669"/>
    <property type="project" value="UniProtKB-ARBA"/>
</dbReference>
<evidence type="ECO:0000256" key="3">
    <source>
        <dbReference type="ARBA" id="ARBA00022448"/>
    </source>
</evidence>
<reference evidence="9" key="1">
    <citation type="submission" date="2021-04" db="EMBL/GenBank/DDBJ databases">
        <title>Characterizing Neisseria spp. as novel respiratory pathobionts in bronchiectasis.</title>
        <authorList>
            <person name="Li L."/>
            <person name="Mac Aogain M."/>
            <person name="Xu T."/>
            <person name="Jaggi T.K."/>
            <person name="Chan L.Y."/>
            <person name="Keir H.R."/>
            <person name="Dicker A.J."/>
            <person name="Qu J."/>
            <person name="Liu Y."/>
            <person name="Chen H.S."/>
            <person name="Koh M.S."/>
            <person name="Ong T.H."/>
            <person name="Lim A.Y.H."/>
            <person name="Abisheganaden J."/>
            <person name="Low T.B."/>
            <person name="Oliver B.G."/>
            <person name="Tan N.S."/>
            <person name="Fang M."/>
            <person name="Chalmers J.D."/>
            <person name="Chotirmall S.H."/>
        </authorList>
    </citation>
    <scope>NUCLEOTIDE SEQUENCE</scope>
    <source>
        <strain evidence="9">TT0077</strain>
    </source>
</reference>
<dbReference type="SMART" id="SM00382">
    <property type="entry name" value="AAA"/>
    <property type="match status" value="2"/>
</dbReference>
<proteinExistence type="inferred from homology"/>
<evidence type="ECO:0000256" key="1">
    <source>
        <dbReference type="ARBA" id="ARBA00004417"/>
    </source>
</evidence>
<dbReference type="GO" id="GO:0016887">
    <property type="term" value="F:ATP hydrolysis activity"/>
    <property type="evidence" value="ECO:0007669"/>
    <property type="project" value="InterPro"/>
</dbReference>
<dbReference type="InterPro" id="IPR003439">
    <property type="entry name" value="ABC_transporter-like_ATP-bd"/>
</dbReference>
<comment type="similarity">
    <text evidence="2">Belongs to the ABC transporter superfamily.</text>
</comment>
<evidence type="ECO:0000256" key="7">
    <source>
        <dbReference type="ARBA" id="ARBA00023136"/>
    </source>
</evidence>
<organism evidence="9 10">
    <name type="scientific">Neisseria subflava</name>
    <dbReference type="NCBI Taxonomy" id="28449"/>
    <lineage>
        <taxon>Bacteria</taxon>
        <taxon>Pseudomonadati</taxon>
        <taxon>Pseudomonadota</taxon>
        <taxon>Betaproteobacteria</taxon>
        <taxon>Neisseriales</taxon>
        <taxon>Neisseriaceae</taxon>
        <taxon>Neisseria</taxon>
    </lineage>
</organism>
<dbReference type="PROSITE" id="PS00211">
    <property type="entry name" value="ABC_TRANSPORTER_1"/>
    <property type="match status" value="2"/>
</dbReference>
<evidence type="ECO:0000256" key="2">
    <source>
        <dbReference type="ARBA" id="ARBA00005417"/>
    </source>
</evidence>
<keyword evidence="6 9" id="KW-0067">ATP-binding</keyword>
<dbReference type="InterPro" id="IPR017871">
    <property type="entry name" value="ABC_transporter-like_CS"/>
</dbReference>
<gene>
    <name evidence="9" type="ORF">KCG54_07505</name>
</gene>
<evidence type="ECO:0000313" key="10">
    <source>
        <dbReference type="Proteomes" id="UP001057296"/>
    </source>
</evidence>
<keyword evidence="4" id="KW-1003">Cell membrane</keyword>
<feature type="domain" description="ABC transporter" evidence="8">
    <location>
        <begin position="278"/>
        <end position="510"/>
    </location>
</feature>
<dbReference type="GO" id="GO:0005524">
    <property type="term" value="F:ATP binding"/>
    <property type="evidence" value="ECO:0007669"/>
    <property type="project" value="UniProtKB-KW"/>
</dbReference>
<dbReference type="PROSITE" id="PS50893">
    <property type="entry name" value="ABC_TRANSPORTER_2"/>
    <property type="match status" value="2"/>
</dbReference>
<dbReference type="FunFam" id="3.40.50.300:FF:000016">
    <property type="entry name" value="Oligopeptide ABC transporter ATP-binding component"/>
    <property type="match status" value="1"/>
</dbReference>
<sequence length="521" mass="58233">MTTPILEIENLNGSFPSKQVLHNINLTLHPGRKLALVGESGSGKTVLSQGIMRLNPMVSFEGRLKYCGTDLLTQSERALQKLRGCEIGMVFQEPMTALNPVMRVGEQIAEVLTLHLGLDKKQAWARAIELLDETGIHQPEQKAQAYPFQLSGGQRQRAMIAMAVSAQPKLLIADEPTTALDVAVQAQILDLLSRLQEEHGMTMLYITHDLNLVRRFADDVAVMRNGRILETGKATEVFANPQHEYTKMLLNAGTTRRVAPLPENPATVLKAEQIAFSVKESDGWFKKRDKTILNPVSFDLKSGETLGIIGESGCGKTTLAKAVMHLIDSEGSLHINGEPWRHELRREIQMVFQDPFGAFNPRMNVFDTVSEALRVHEPEMPREEMRRRVEEVLKQVGLPEDALERYPHAFSGGQRQRLAIARAIIVRPKILVLDEPTSALDVQWQQQILELLSSLQKEYGLAFIIISHDLAVIRAISHRVMVLKDGKIVEEGECENVFANPSSDYTRHLIAHSGHMVQEAV</sequence>
<dbReference type="PANTHER" id="PTHR43297:SF2">
    <property type="entry name" value="DIPEPTIDE TRANSPORT ATP-BINDING PROTEIN DPPD"/>
    <property type="match status" value="1"/>
</dbReference>
<dbReference type="SUPFAM" id="SSF52540">
    <property type="entry name" value="P-loop containing nucleoside triphosphate hydrolases"/>
    <property type="match status" value="2"/>
</dbReference>
<dbReference type="NCBIfam" id="NF008453">
    <property type="entry name" value="PRK11308.1"/>
    <property type="match status" value="2"/>
</dbReference>
<keyword evidence="7" id="KW-0472">Membrane</keyword>
<comment type="subcellular location">
    <subcellularLocation>
        <location evidence="1">Cell inner membrane</location>
        <topology evidence="1">Peripheral membrane protein</topology>
    </subcellularLocation>
</comment>
<dbReference type="GO" id="GO:0015833">
    <property type="term" value="P:peptide transport"/>
    <property type="evidence" value="ECO:0007669"/>
    <property type="project" value="InterPro"/>
</dbReference>
<dbReference type="AlphaFoldDB" id="A0A9X9N0L3"/>
<dbReference type="NCBIfam" id="NF007739">
    <property type="entry name" value="PRK10419.1"/>
    <property type="match status" value="2"/>
</dbReference>
<feature type="domain" description="ABC transporter" evidence="8">
    <location>
        <begin position="6"/>
        <end position="250"/>
    </location>
</feature>
<dbReference type="InterPro" id="IPR003593">
    <property type="entry name" value="AAA+_ATPase"/>
</dbReference>
<dbReference type="InterPro" id="IPR050388">
    <property type="entry name" value="ABC_Ni/Peptide_Import"/>
</dbReference>
<dbReference type="PANTHER" id="PTHR43297">
    <property type="entry name" value="OLIGOPEPTIDE TRANSPORT ATP-BINDING PROTEIN APPD"/>
    <property type="match status" value="1"/>
</dbReference>
<dbReference type="Pfam" id="PF00005">
    <property type="entry name" value="ABC_tran"/>
    <property type="match status" value="2"/>
</dbReference>
<keyword evidence="5" id="KW-0547">Nucleotide-binding</keyword>
<keyword evidence="3" id="KW-0813">Transport</keyword>
<evidence type="ECO:0000256" key="6">
    <source>
        <dbReference type="ARBA" id="ARBA00022840"/>
    </source>
</evidence>
<evidence type="ECO:0000259" key="8">
    <source>
        <dbReference type="PROSITE" id="PS50893"/>
    </source>
</evidence>
<dbReference type="Gene3D" id="3.40.50.300">
    <property type="entry name" value="P-loop containing nucleotide triphosphate hydrolases"/>
    <property type="match status" value="2"/>
</dbReference>
<evidence type="ECO:0000313" key="9">
    <source>
        <dbReference type="EMBL" id="UTG69064.1"/>
    </source>
</evidence>